<dbReference type="Proteomes" id="UP000605201">
    <property type="component" value="Unassembled WGS sequence"/>
</dbReference>
<comment type="caution">
    <text evidence="1">The sequence shown here is derived from an EMBL/GenBank/DDBJ whole genome shotgun (WGS) entry which is preliminary data.</text>
</comment>
<name>A0A8J6TV79_9BACT</name>
<dbReference type="Gene3D" id="3.40.50.1110">
    <property type="entry name" value="SGNH hydrolase"/>
    <property type="match status" value="1"/>
</dbReference>
<sequence length="467" mass="53222">MKKEWFMFMVCALLTTVAVLGLIRWFAPQLLGIPVDLQLVRVAEEVPPFFDGVFRTADYKTKDFIIKDPYVIRAKPLYPDIGNMGPHDILGFRNRFIPNVADIITIGDSQTYGIHTVLEKNWPSQLESSLANKASELYSMAVGGWSAPEYYDIFYKSLMLDPRVVIVAFYTGNDPLESFVRVYGNKQWAFFRPNPNISASDAPKVKYPPPKSEWWKAVFNDGLITFFTPKVRHASNRDHPTVHAGYAIMAEVARQISASSQNLNTKIVFTIIPTKELVYAQKIQRDGLAPPVEYLKLIRDEQKNLLNLASQIGQIPHTVYVDLLKPLQDAALKSTPLYPRSDGHQLQTGHEVIAKALAPAIERLIPPKPQGGILVKYGPKQIHRIFPESYMQIETLNEYVPKIIDRIFLVRDNQLWRFNSLKVFTQNGWKVEYLRGVKPRDIANFPYAGIIHKVDPEKFGPVEKNKN</sequence>
<dbReference type="GO" id="GO:0016788">
    <property type="term" value="F:hydrolase activity, acting on ester bonds"/>
    <property type="evidence" value="ECO:0007669"/>
    <property type="project" value="UniProtKB-ARBA"/>
</dbReference>
<dbReference type="EMBL" id="JACNIG010000467">
    <property type="protein sequence ID" value="MBC8434600.1"/>
    <property type="molecule type" value="Genomic_DNA"/>
</dbReference>
<dbReference type="AlphaFoldDB" id="A0A8J6TV79"/>
<evidence type="ECO:0000313" key="2">
    <source>
        <dbReference type="Proteomes" id="UP000605201"/>
    </source>
</evidence>
<organism evidence="1 2">
    <name type="scientific">Candidatus Desulfatibia vada</name>
    <dbReference type="NCBI Taxonomy" id="2841696"/>
    <lineage>
        <taxon>Bacteria</taxon>
        <taxon>Pseudomonadati</taxon>
        <taxon>Thermodesulfobacteriota</taxon>
        <taxon>Desulfobacteria</taxon>
        <taxon>Desulfobacterales</taxon>
        <taxon>Desulfobacterales incertae sedis</taxon>
        <taxon>Candidatus Desulfatibia</taxon>
    </lineage>
</organism>
<dbReference type="GO" id="GO:0042121">
    <property type="term" value="P:alginic acid biosynthetic process"/>
    <property type="evidence" value="ECO:0007669"/>
    <property type="project" value="UniProtKB-UniPathway"/>
</dbReference>
<accession>A0A8J6TV79</accession>
<gene>
    <name evidence="1" type="ORF">H8D96_22050</name>
</gene>
<keyword evidence="1" id="KW-0378">Hydrolase</keyword>
<dbReference type="InterPro" id="IPR036514">
    <property type="entry name" value="SGNH_hydro_sf"/>
</dbReference>
<reference evidence="1 2" key="1">
    <citation type="submission" date="2020-08" db="EMBL/GenBank/DDBJ databases">
        <title>Bridging the membrane lipid divide: bacteria of the FCB group superphylum have the potential to synthesize archaeal ether lipids.</title>
        <authorList>
            <person name="Villanueva L."/>
            <person name="Von Meijenfeldt F.A.B."/>
            <person name="Westbye A.B."/>
            <person name="Yadav S."/>
            <person name="Hopmans E.C."/>
            <person name="Dutilh B.E."/>
            <person name="Sinninghe Damste J.S."/>
        </authorList>
    </citation>
    <scope>NUCLEOTIDE SEQUENCE [LARGE SCALE GENOMIC DNA]</scope>
    <source>
        <strain evidence="1">NIOZ-UU17</strain>
    </source>
</reference>
<proteinExistence type="predicted"/>
<protein>
    <submittedName>
        <fullName evidence="1">SGNH/GDSL hydrolase family protein</fullName>
    </submittedName>
</protein>
<dbReference type="UniPathway" id="UPA00286"/>
<evidence type="ECO:0000313" key="1">
    <source>
        <dbReference type="EMBL" id="MBC8434600.1"/>
    </source>
</evidence>
<dbReference type="SUPFAM" id="SSF52266">
    <property type="entry name" value="SGNH hydrolase"/>
    <property type="match status" value="1"/>
</dbReference>